<organism evidence="1 2">
    <name type="scientific">Cetraspora pellucida</name>
    <dbReference type="NCBI Taxonomy" id="1433469"/>
    <lineage>
        <taxon>Eukaryota</taxon>
        <taxon>Fungi</taxon>
        <taxon>Fungi incertae sedis</taxon>
        <taxon>Mucoromycota</taxon>
        <taxon>Glomeromycotina</taxon>
        <taxon>Glomeromycetes</taxon>
        <taxon>Diversisporales</taxon>
        <taxon>Gigasporaceae</taxon>
        <taxon>Cetraspora</taxon>
    </lineage>
</organism>
<dbReference type="OrthoDB" id="2439011at2759"/>
<proteinExistence type="predicted"/>
<keyword evidence="2" id="KW-1185">Reference proteome</keyword>
<dbReference type="Proteomes" id="UP000789759">
    <property type="component" value="Unassembled WGS sequence"/>
</dbReference>
<dbReference type="AlphaFoldDB" id="A0A9N9NFK5"/>
<evidence type="ECO:0000313" key="2">
    <source>
        <dbReference type="Proteomes" id="UP000789759"/>
    </source>
</evidence>
<sequence>LLVIFKYNKDRKIYIALILFANDVPAARKICNHASHIVKCYHCPKHLKYDPDTKKSTIMNKYEQYIKDTE</sequence>
<gene>
    <name evidence="1" type="ORF">CPELLU_LOCUS13316</name>
</gene>
<dbReference type="EMBL" id="CAJVQA010013990">
    <property type="protein sequence ID" value="CAG8728197.1"/>
    <property type="molecule type" value="Genomic_DNA"/>
</dbReference>
<accession>A0A9N9NFK5</accession>
<feature type="non-terminal residue" evidence="1">
    <location>
        <position position="70"/>
    </location>
</feature>
<reference evidence="1" key="1">
    <citation type="submission" date="2021-06" db="EMBL/GenBank/DDBJ databases">
        <authorList>
            <person name="Kallberg Y."/>
            <person name="Tangrot J."/>
            <person name="Rosling A."/>
        </authorList>
    </citation>
    <scope>NUCLEOTIDE SEQUENCE</scope>
    <source>
        <strain evidence="1">FL966</strain>
    </source>
</reference>
<evidence type="ECO:0000313" key="1">
    <source>
        <dbReference type="EMBL" id="CAG8728197.1"/>
    </source>
</evidence>
<comment type="caution">
    <text evidence="1">The sequence shown here is derived from an EMBL/GenBank/DDBJ whole genome shotgun (WGS) entry which is preliminary data.</text>
</comment>
<protein>
    <submittedName>
        <fullName evidence="1">23742_t:CDS:1</fullName>
    </submittedName>
</protein>
<name>A0A9N9NFK5_9GLOM</name>
<feature type="non-terminal residue" evidence="1">
    <location>
        <position position="1"/>
    </location>
</feature>